<organism evidence="4 5">
    <name type="scientific">Nocardioides panacis</name>
    <dbReference type="NCBI Taxonomy" id="2849501"/>
    <lineage>
        <taxon>Bacteria</taxon>
        <taxon>Bacillati</taxon>
        <taxon>Actinomycetota</taxon>
        <taxon>Actinomycetes</taxon>
        <taxon>Propionibacteriales</taxon>
        <taxon>Nocardioidaceae</taxon>
        <taxon>Nocardioides</taxon>
    </lineage>
</organism>
<protein>
    <submittedName>
        <fullName evidence="4">Serine/threonine-protein phosphatase</fullName>
    </submittedName>
</protein>
<dbReference type="InterPro" id="IPR001932">
    <property type="entry name" value="PPM-type_phosphatase-like_dom"/>
</dbReference>
<dbReference type="Pfam" id="PF07228">
    <property type="entry name" value="SpoIIE"/>
    <property type="match status" value="1"/>
</dbReference>
<dbReference type="KEGG" id="nps:KRR39_10820"/>
<dbReference type="InterPro" id="IPR052016">
    <property type="entry name" value="Bact_Sigma-Reg"/>
</dbReference>
<evidence type="ECO:0000259" key="3">
    <source>
        <dbReference type="SMART" id="SM00331"/>
    </source>
</evidence>
<sequence>MTQQAGLHAADSALDAAEAASPVEAVETVTRELGRALGATKVSFLIADLSGRALVRLAHIELSTPDGTGLRVPARPEERRVLKESATVLPFDGGPAEQTIRIQQVQVVGPEPTRAASDGGGQWLVLAPVTERGEAIGVLELTVPARPDAADLTEIARLANVLAFVVIANRRHTDLYEWGQRTRPLSLSAEIQHRLLPGPQTCEAGSFTLAGWLEPAADIAGDTFDFNLARNVLHLSLTDAMGHGVAAALTATLCVGSLRNARNAGASLLEQVTSANQALVDHAAATGLDDFVTGLIGRVDLRTGSAELVNAGHVAPYLVRESRPVPLSLSVHLPLGLFGDTTYRASRVDLQPGDRLVLVTDGMVERNAVGLDLAAAIIETRALHPREAVRELADRVLEETGNKLSDDATILCLDWHGGHGRDRNSQHGADPERVSAPLA</sequence>
<dbReference type="RefSeq" id="WP_216942027.1">
    <property type="nucleotide sequence ID" value="NZ_CP077062.1"/>
</dbReference>
<dbReference type="GO" id="GO:0016791">
    <property type="term" value="F:phosphatase activity"/>
    <property type="evidence" value="ECO:0007669"/>
    <property type="project" value="TreeGrafter"/>
</dbReference>
<name>A0A975T271_9ACTN</name>
<proteinExistence type="predicted"/>
<feature type="region of interest" description="Disordered" evidence="2">
    <location>
        <begin position="420"/>
        <end position="439"/>
    </location>
</feature>
<dbReference type="PANTHER" id="PTHR43156">
    <property type="entry name" value="STAGE II SPORULATION PROTEIN E-RELATED"/>
    <property type="match status" value="1"/>
</dbReference>
<dbReference type="Proteomes" id="UP000683575">
    <property type="component" value="Chromosome"/>
</dbReference>
<evidence type="ECO:0000313" key="4">
    <source>
        <dbReference type="EMBL" id="QWZ10181.1"/>
    </source>
</evidence>
<dbReference type="PANTHER" id="PTHR43156:SF2">
    <property type="entry name" value="STAGE II SPORULATION PROTEIN E"/>
    <property type="match status" value="1"/>
</dbReference>
<feature type="domain" description="PPM-type phosphatase" evidence="3">
    <location>
        <begin position="204"/>
        <end position="415"/>
    </location>
</feature>
<gene>
    <name evidence="4" type="ORF">KRR39_10820</name>
</gene>
<keyword evidence="5" id="KW-1185">Reference proteome</keyword>
<keyword evidence="1" id="KW-0378">Hydrolase</keyword>
<dbReference type="EMBL" id="CP077062">
    <property type="protein sequence ID" value="QWZ10181.1"/>
    <property type="molecule type" value="Genomic_DNA"/>
</dbReference>
<dbReference type="AlphaFoldDB" id="A0A975T271"/>
<dbReference type="SMART" id="SM00331">
    <property type="entry name" value="PP2C_SIG"/>
    <property type="match status" value="1"/>
</dbReference>
<reference evidence="4" key="1">
    <citation type="submission" date="2021-06" db="EMBL/GenBank/DDBJ databases">
        <title>Complete genome sequence of Nocardioides sp. G188.</title>
        <authorList>
            <person name="Im W.-T."/>
        </authorList>
    </citation>
    <scope>NUCLEOTIDE SEQUENCE</scope>
    <source>
        <strain evidence="4">G188</strain>
    </source>
</reference>
<evidence type="ECO:0000313" key="5">
    <source>
        <dbReference type="Proteomes" id="UP000683575"/>
    </source>
</evidence>
<evidence type="ECO:0000256" key="2">
    <source>
        <dbReference type="SAM" id="MobiDB-lite"/>
    </source>
</evidence>
<feature type="region of interest" description="Disordered" evidence="2">
    <location>
        <begin position="1"/>
        <end position="21"/>
    </location>
</feature>
<accession>A0A975T271</accession>
<evidence type="ECO:0000256" key="1">
    <source>
        <dbReference type="ARBA" id="ARBA00022801"/>
    </source>
</evidence>
<feature type="compositionally biased region" description="Basic and acidic residues" evidence="2">
    <location>
        <begin position="420"/>
        <end position="433"/>
    </location>
</feature>